<proteinExistence type="predicted"/>
<reference evidence="3" key="1">
    <citation type="submission" date="2019-03" db="EMBL/GenBank/DDBJ databases">
        <title>Improved annotation for the trematode Fasciola hepatica.</title>
        <authorList>
            <person name="Choi Y.-J."/>
            <person name="Martin J."/>
            <person name="Mitreva M."/>
        </authorList>
    </citation>
    <scope>NUCLEOTIDE SEQUENCE [LARGE SCALE GENOMIC DNA]</scope>
</reference>
<feature type="region of interest" description="Disordered" evidence="2">
    <location>
        <begin position="1326"/>
        <end position="1352"/>
    </location>
</feature>
<dbReference type="Proteomes" id="UP000230066">
    <property type="component" value="Unassembled WGS sequence"/>
</dbReference>
<feature type="compositionally biased region" description="Low complexity" evidence="2">
    <location>
        <begin position="700"/>
        <end position="710"/>
    </location>
</feature>
<gene>
    <name evidence="3" type="ORF">D915_008696</name>
</gene>
<dbReference type="PANTHER" id="PTHR46108">
    <property type="entry name" value="BLUE CHEESE"/>
    <property type="match status" value="1"/>
</dbReference>
<feature type="compositionally biased region" description="Polar residues" evidence="2">
    <location>
        <begin position="889"/>
        <end position="901"/>
    </location>
</feature>
<feature type="region of interest" description="Disordered" evidence="2">
    <location>
        <begin position="687"/>
        <end position="717"/>
    </location>
</feature>
<feature type="region of interest" description="Disordered" evidence="2">
    <location>
        <begin position="889"/>
        <end position="920"/>
    </location>
</feature>
<dbReference type="EMBL" id="JXXN02004643">
    <property type="protein sequence ID" value="THD20428.1"/>
    <property type="molecule type" value="Genomic_DNA"/>
</dbReference>
<evidence type="ECO:0000256" key="1">
    <source>
        <dbReference type="ARBA" id="ARBA00022574"/>
    </source>
</evidence>
<evidence type="ECO:0000313" key="4">
    <source>
        <dbReference type="Proteomes" id="UP000230066"/>
    </source>
</evidence>
<evidence type="ECO:0000313" key="3">
    <source>
        <dbReference type="EMBL" id="THD20428.1"/>
    </source>
</evidence>
<feature type="compositionally biased region" description="Polar residues" evidence="2">
    <location>
        <begin position="1245"/>
        <end position="1261"/>
    </location>
</feature>
<dbReference type="PANTHER" id="PTHR46108:SF4">
    <property type="entry name" value="BLUE CHEESE"/>
    <property type="match status" value="1"/>
</dbReference>
<keyword evidence="1" id="KW-0853">WD repeat</keyword>
<name>A0A4E0RFE7_FASHE</name>
<dbReference type="InterPro" id="IPR051944">
    <property type="entry name" value="BEACH_domain_protein"/>
</dbReference>
<keyword evidence="4" id="KW-1185">Reference proteome</keyword>
<feature type="region of interest" description="Disordered" evidence="2">
    <location>
        <begin position="1235"/>
        <end position="1261"/>
    </location>
</feature>
<organism evidence="3 4">
    <name type="scientific">Fasciola hepatica</name>
    <name type="common">Liver fluke</name>
    <dbReference type="NCBI Taxonomy" id="6192"/>
    <lineage>
        <taxon>Eukaryota</taxon>
        <taxon>Metazoa</taxon>
        <taxon>Spiralia</taxon>
        <taxon>Lophotrochozoa</taxon>
        <taxon>Platyhelminthes</taxon>
        <taxon>Trematoda</taxon>
        <taxon>Digenea</taxon>
        <taxon>Plagiorchiida</taxon>
        <taxon>Echinostomata</taxon>
        <taxon>Echinostomatoidea</taxon>
        <taxon>Fasciolidae</taxon>
        <taxon>Fasciola</taxon>
    </lineage>
</organism>
<feature type="compositionally biased region" description="Polar residues" evidence="2">
    <location>
        <begin position="690"/>
        <end position="699"/>
    </location>
</feature>
<accession>A0A4E0RFE7</accession>
<evidence type="ECO:0000256" key="2">
    <source>
        <dbReference type="SAM" id="MobiDB-lite"/>
    </source>
</evidence>
<protein>
    <submittedName>
        <fullName evidence="3">Beige/beach protein</fullName>
    </submittedName>
</protein>
<sequence>MNFVRRRPGNPNEREVPAGVSPECTHLGRLFNQYKQIQDHAEQEQMFYELLPLFHGVLSDCQPTEFIEKFPDVHTFCSRASQILVREVKLRAAKQTSEEGSRKIALYLRPTDNSTASESDSSQNPLIPLNVENRGWNLLLCLNLLSSGHASLIECMVAASLPSTLVKCIYIFLDLPQGESHTANSFQSTIKQLLQRLCLNPIAAEELVRSDTLCHLFSASTDWCPVHNVVWRSTTASVLSTVAQNGLTQSVIKYIHESKCTMECLKNISQGRLVPLEVLDSFVALLHVLRESFTFSHILLDDFRTNNGYLITTEFILKLEQNSGTVETKQAIQTLVSLVGRLVVCGAVELRPKPSAGEQIHVIPGFRVPMPRTGAKKSVRNIHAFDVLQSVFLSASSTELLTVVLDTIRGIYLQDLSNYFILEQQNTLVVFAKKIFHKPAEVQVAFFNLLEVLVNKLHYVPMKEISSIVVLLKTCSLTPCVAVALRHLIRLVREHRIFKEVFHDVGLLELGVELLHRFADNLDGVDNMERAKQGGRSSTVHVKPGQPLASDIGQVILDFLRFSVAGSVANADLCVRLGAAECLINRILSSRIAVAMRSELRRSALLILEELILTNGGEDLMPALLSKMHTTSVALKAEILRSFCRVLRESHRCRIIFRKVNGFVYVMQELIYLEGCLNPSRMKAYVNPKQDASSEGNPKQSQQQQQISSHSPRHDSAPVTRSQFLASLTYKQAFQLIRTIFTTLGIAMKFEPANAHYFSTEIQYSNLTGAVTGLGSFEKNEISESDLANATPKDSINENPLTSSPVNNQFCTLFRNARFAESLLFHVADNGKSVVAIPDRINFRIPGSPTNDHPPETRLLSRRLVECCVLARYLYDLAIDGFDRHSLHATNTDRPSPSSPSDLVPYSVNGNHQSDTESSLGPAVCPSIVHPDAIISMLHLIAMLGKDCLEKNGFGAAVDFTVDSSSIQSDEEHTQLQFCLLDVIFQLFGSERNQQLMCGVAMPRELLTLFPRALAHETAPLHSRVQSLFELLVTQALTANDLREFLRVSNPLCCRPSALNKPTMEVGKDPLGEIAAAFASARTRHGGPIPLSQIKCLITTSTPSSAQIARPLCGQLGVGNQGLNYMDAEGRATIDTHGPMDYTMNFAVVPPFVEFDMTPEGFGCLFLPSIAPQGPSSVSNLSGATVASDLTSTAGGVGTGERIFPPPHGLTFSTWLCVLRFDRFRPCSAVLSLDSTPIDRPRRGSSPTTPHSQSSNVHNQIASASQPQAVHLLTIVRGIQSVNDQLICLRIFIHPRTRMLVVSTQERLAQPDHVTDLDLISGLASSEDTTSSCDSVPDMSANFRSGSSSGESGPTGSYAVFPCGLQPGFESQEWPVGVWRHLSVVFSRAGMIKSSSCSVYLDGRLVGVQRLNYIGTSVASSGFLGRQTMPSSVCAFIGTPASMRRPSTLVWRQGPMHLIEEPLSSSRIAYIARLGPNYIGSFQSPPPIARK</sequence>
<feature type="compositionally biased region" description="Polar residues" evidence="2">
    <location>
        <begin position="908"/>
        <end position="919"/>
    </location>
</feature>
<comment type="caution">
    <text evidence="3">The sequence shown here is derived from an EMBL/GenBank/DDBJ whole genome shotgun (WGS) entry which is preliminary data.</text>
</comment>